<organism evidence="2 3">
    <name type="scientific">Rhodotorula graminis (strain WP1)</name>
    <dbReference type="NCBI Taxonomy" id="578459"/>
    <lineage>
        <taxon>Eukaryota</taxon>
        <taxon>Fungi</taxon>
        <taxon>Dikarya</taxon>
        <taxon>Basidiomycota</taxon>
        <taxon>Pucciniomycotina</taxon>
        <taxon>Microbotryomycetes</taxon>
        <taxon>Sporidiobolales</taxon>
        <taxon>Sporidiobolaceae</taxon>
        <taxon>Rhodotorula</taxon>
    </lineage>
</organism>
<dbReference type="AlphaFoldDB" id="A0A0N8PZ73"/>
<evidence type="ECO:0000313" key="3">
    <source>
        <dbReference type="Proteomes" id="UP000053890"/>
    </source>
</evidence>
<name>A0A0N8PZ73_RHOGW</name>
<reference evidence="2 3" key="1">
    <citation type="journal article" date="2015" name="Front. Microbiol.">
        <title>Genome sequence of the plant growth promoting endophytic yeast Rhodotorula graminis WP1.</title>
        <authorList>
            <person name="Firrincieli A."/>
            <person name="Otillar R."/>
            <person name="Salamov A."/>
            <person name="Schmutz J."/>
            <person name="Khan Z."/>
            <person name="Redman R.S."/>
            <person name="Fleck N.D."/>
            <person name="Lindquist E."/>
            <person name="Grigoriev I.V."/>
            <person name="Doty S.L."/>
        </authorList>
    </citation>
    <scope>NUCLEOTIDE SEQUENCE [LARGE SCALE GENOMIC DNA]</scope>
    <source>
        <strain evidence="2 3">WP1</strain>
    </source>
</reference>
<proteinExistence type="predicted"/>
<accession>A0A0N8PZ73</accession>
<feature type="compositionally biased region" description="Low complexity" evidence="1">
    <location>
        <begin position="276"/>
        <end position="296"/>
    </location>
</feature>
<protein>
    <submittedName>
        <fullName evidence="2">Uncharacterized protein</fullName>
    </submittedName>
</protein>
<feature type="compositionally biased region" description="Pro residues" evidence="1">
    <location>
        <begin position="263"/>
        <end position="275"/>
    </location>
</feature>
<dbReference type="GeneID" id="28978857"/>
<dbReference type="OrthoDB" id="2523494at2759"/>
<keyword evidence="3" id="KW-1185">Reference proteome</keyword>
<dbReference type="EMBL" id="KQ474093">
    <property type="protein sequence ID" value="KPV71525.1"/>
    <property type="molecule type" value="Genomic_DNA"/>
</dbReference>
<evidence type="ECO:0000313" key="2">
    <source>
        <dbReference type="EMBL" id="KPV71525.1"/>
    </source>
</evidence>
<feature type="region of interest" description="Disordered" evidence="1">
    <location>
        <begin position="246"/>
        <end position="327"/>
    </location>
</feature>
<dbReference type="RefSeq" id="XP_018267574.1">
    <property type="nucleotide sequence ID" value="XM_018418410.1"/>
</dbReference>
<feature type="compositionally biased region" description="Basic and acidic residues" evidence="1">
    <location>
        <begin position="314"/>
        <end position="327"/>
    </location>
</feature>
<gene>
    <name evidence="2" type="ORF">RHOBADRAFT_56564</name>
</gene>
<evidence type="ECO:0000256" key="1">
    <source>
        <dbReference type="SAM" id="MobiDB-lite"/>
    </source>
</evidence>
<dbReference type="Proteomes" id="UP000053890">
    <property type="component" value="Unassembled WGS sequence"/>
</dbReference>
<sequence length="551" mass="60342">MSALGRALLRVDPTAPVTVNSLASLSPAELAVASLRPDLDVFVRQRAYLEFLFRRNTYRKSNKRDSLEQPLFDHPLDFALPDSPTALSPAELVLVPFNRRCTSLEWADEAAQLFLLRASQAREREGYAVSRCEMSCDGGAWVDKKGVTLAVEPEALVVRREREVLFKILAHDMTGARRFAGRRAVGNEIELEGFEVEAQQVALVASAVTVTNVKIAFVLARPGENGPLLASVASWSRAGGFHVEFPESSREQNVASSSSARYPPRPTLPPPPPSAPRSRSTTLSSTSTSSRPRPASGIVSAFATPDGGANRYRQGQDGRSVESLREERDGAGAWQFVDTLPEHPDWHPGELSRQIALLRAIAPDVPLHFVSFTLDDLALLSHRSRYASLPRLPANPPDVAPGVKHVAVERLGLEHIYRFGDRINLSAERLVLLTHAYPDLKRYAVESSKLVAARDALVVAYGRVLADLGRRESGQQASDPREPVARLVDIVLGLRDAVSDRYKRLYDADGRLIRSVAPSFSEADLGKGAYARFERALGDIVRAEERAGSIG</sequence>